<comment type="cofactor">
    <cofactor evidence="1">
        <name>[4Fe-4S] cluster</name>
        <dbReference type="ChEBI" id="CHEBI:49883"/>
    </cofactor>
</comment>
<dbReference type="GO" id="GO:0051536">
    <property type="term" value="F:iron-sulfur cluster binding"/>
    <property type="evidence" value="ECO:0007669"/>
    <property type="project" value="UniProtKB-KW"/>
</dbReference>
<evidence type="ECO:0000256" key="5">
    <source>
        <dbReference type="ARBA" id="ARBA00023014"/>
    </source>
</evidence>
<keyword evidence="8" id="KW-1185">Reference proteome</keyword>
<organism evidence="7 8">
    <name type="scientific">Legionella parisiensis</name>
    <dbReference type="NCBI Taxonomy" id="45071"/>
    <lineage>
        <taxon>Bacteria</taxon>
        <taxon>Pseudomonadati</taxon>
        <taxon>Pseudomonadota</taxon>
        <taxon>Gammaproteobacteria</taxon>
        <taxon>Legionellales</taxon>
        <taxon>Legionellaceae</taxon>
        <taxon>Legionella</taxon>
    </lineage>
</organism>
<dbReference type="PANTHER" id="PTHR11228">
    <property type="entry name" value="RADICAL SAM DOMAIN PROTEIN"/>
    <property type="match status" value="1"/>
</dbReference>
<dbReference type="OrthoDB" id="9763993at2"/>
<proteinExistence type="predicted"/>
<evidence type="ECO:0000256" key="4">
    <source>
        <dbReference type="ARBA" id="ARBA00023004"/>
    </source>
</evidence>
<dbReference type="GO" id="GO:0003824">
    <property type="term" value="F:catalytic activity"/>
    <property type="evidence" value="ECO:0007669"/>
    <property type="project" value="InterPro"/>
</dbReference>
<feature type="domain" description="Radical SAM core" evidence="6">
    <location>
        <begin position="18"/>
        <end position="244"/>
    </location>
</feature>
<gene>
    <name evidence="7" type="primary">pqqE</name>
    <name evidence="7" type="ORF">lpari_02928</name>
</gene>
<dbReference type="PROSITE" id="PS51918">
    <property type="entry name" value="RADICAL_SAM"/>
    <property type="match status" value="1"/>
</dbReference>
<dbReference type="InterPro" id="IPR058240">
    <property type="entry name" value="rSAM_sf"/>
</dbReference>
<evidence type="ECO:0000313" key="7">
    <source>
        <dbReference type="EMBL" id="OEH46046.1"/>
    </source>
</evidence>
<sequence>MTINHNTDEILPFSFGNLSTSNYLWLTLTNLCNLHCKYCFNYISHCNEHMSADLSVNIVKSQLLSLDKNKSEKFFVTYFGGEPTLNHAALMSSVHFLIDNDVNCRQCLMTNGVFNSRTFTDLINKDIEFQVSFDGKNNNLRFNKNLTKAVFTETLETIKKLTSNKESVCIRATIHQDNVKNLPSLVQLCDAYGVRRLQIAPICNFGDAEANAVQQPDLNEYFELFCKAFELSLQYNVHIDLHGEKYFNHIKNQKMKIPFVWLPDGYVAMSITYASSRIKGAEKIIIGKFNEVENRIDLNNSLIDQMKHNFLKNRKKYCHDCPIRDLCCGNIHFTPFATDTFNPKRDRYFCELAIRTVKEFRE</sequence>
<dbReference type="STRING" id="45071.Lpar_0342"/>
<dbReference type="InterPro" id="IPR013785">
    <property type="entry name" value="Aldolase_TIM"/>
</dbReference>
<keyword evidence="2" id="KW-0949">S-adenosyl-L-methionine</keyword>
<dbReference type="CDD" id="cd01335">
    <property type="entry name" value="Radical_SAM"/>
    <property type="match status" value="1"/>
</dbReference>
<dbReference type="RefSeq" id="WP_082650310.1">
    <property type="nucleotide sequence ID" value="NZ_CAAAIE010000004.1"/>
</dbReference>
<dbReference type="Pfam" id="PF04055">
    <property type="entry name" value="Radical_SAM"/>
    <property type="match status" value="1"/>
</dbReference>
<evidence type="ECO:0000313" key="8">
    <source>
        <dbReference type="Proteomes" id="UP000095229"/>
    </source>
</evidence>
<dbReference type="InterPro" id="IPR050377">
    <property type="entry name" value="Radical_SAM_PqqE_MftC-like"/>
</dbReference>
<evidence type="ECO:0000256" key="1">
    <source>
        <dbReference type="ARBA" id="ARBA00001966"/>
    </source>
</evidence>
<dbReference type="PATRIC" id="fig|45071.6.peg.368"/>
<dbReference type="SFLD" id="SFLDS00029">
    <property type="entry name" value="Radical_SAM"/>
    <property type="match status" value="1"/>
</dbReference>
<comment type="caution">
    <text evidence="7">The sequence shown here is derived from an EMBL/GenBank/DDBJ whole genome shotgun (WGS) entry which is preliminary data.</text>
</comment>
<dbReference type="SUPFAM" id="SSF102114">
    <property type="entry name" value="Radical SAM enzymes"/>
    <property type="match status" value="1"/>
</dbReference>
<name>A0A1E5JNC7_9GAMM</name>
<dbReference type="Gene3D" id="3.20.20.70">
    <property type="entry name" value="Aldolase class I"/>
    <property type="match status" value="1"/>
</dbReference>
<keyword evidence="3" id="KW-0479">Metal-binding</keyword>
<dbReference type="Proteomes" id="UP000095229">
    <property type="component" value="Unassembled WGS sequence"/>
</dbReference>
<evidence type="ECO:0000259" key="6">
    <source>
        <dbReference type="PROSITE" id="PS51918"/>
    </source>
</evidence>
<keyword evidence="4" id="KW-0408">Iron</keyword>
<evidence type="ECO:0000256" key="3">
    <source>
        <dbReference type="ARBA" id="ARBA00022723"/>
    </source>
</evidence>
<dbReference type="AlphaFoldDB" id="A0A1E5JNC7"/>
<dbReference type="SFLD" id="SFLDG01067">
    <property type="entry name" value="SPASM/twitch_domain_containing"/>
    <property type="match status" value="1"/>
</dbReference>
<dbReference type="InterPro" id="IPR007197">
    <property type="entry name" value="rSAM"/>
</dbReference>
<keyword evidence="5" id="KW-0411">Iron-sulfur</keyword>
<protein>
    <submittedName>
        <fullName evidence="7">Coenzyme PQQ synthesis protein E</fullName>
    </submittedName>
</protein>
<dbReference type="GO" id="GO:0046872">
    <property type="term" value="F:metal ion binding"/>
    <property type="evidence" value="ECO:0007669"/>
    <property type="project" value="UniProtKB-KW"/>
</dbReference>
<dbReference type="EMBL" id="LSOG01000078">
    <property type="protein sequence ID" value="OEH46046.1"/>
    <property type="molecule type" value="Genomic_DNA"/>
</dbReference>
<accession>A0A1E5JNC7</accession>
<dbReference type="PANTHER" id="PTHR11228:SF7">
    <property type="entry name" value="PQQA PEPTIDE CYCLASE"/>
    <property type="match status" value="1"/>
</dbReference>
<reference evidence="7 8" key="1">
    <citation type="submission" date="2016-02" db="EMBL/GenBank/DDBJ databases">
        <title>Secondary metabolites in Legionella.</title>
        <authorList>
            <person name="Tobias N.J."/>
            <person name="Bode H.B."/>
        </authorList>
    </citation>
    <scope>NUCLEOTIDE SEQUENCE [LARGE SCALE GENOMIC DNA]</scope>
    <source>
        <strain evidence="7 8">DSM 19216</strain>
    </source>
</reference>
<evidence type="ECO:0000256" key="2">
    <source>
        <dbReference type="ARBA" id="ARBA00022691"/>
    </source>
</evidence>